<dbReference type="Ensembl" id="ENSCHIT00000032348.1">
    <property type="protein sequence ID" value="ENSCHIP00000024488.1"/>
    <property type="gene ID" value="ENSCHIG00000021640.1"/>
</dbReference>
<keyword evidence="3" id="KW-0963">Cytoplasm</keyword>
<feature type="domain" description="Ig-like" evidence="12">
    <location>
        <begin position="457"/>
        <end position="542"/>
    </location>
</feature>
<evidence type="ECO:0000256" key="4">
    <source>
        <dbReference type="ARBA" id="ARBA00022737"/>
    </source>
</evidence>
<keyword evidence="4" id="KW-0677">Repeat</keyword>
<dbReference type="FunFam" id="2.60.40.10:FF:001097">
    <property type="entry name" value="Immunoglobulin-like and fibronectin type III domain-containing protein 1"/>
    <property type="match status" value="1"/>
</dbReference>
<dbReference type="Bgee" id="ENSCHIG00000021640">
    <property type="expression patterns" value="Expressed in longissimus thoracis muscle and 3 other cell types or tissues"/>
</dbReference>
<dbReference type="InterPro" id="IPR003598">
    <property type="entry name" value="Ig_sub2"/>
</dbReference>
<dbReference type="InterPro" id="IPR003599">
    <property type="entry name" value="Ig_sub"/>
</dbReference>
<reference evidence="14 15" key="1">
    <citation type="submission" date="2016-04" db="EMBL/GenBank/DDBJ databases">
        <title>Polished mammalian reference genomes with single-molecule sequencing and chromosome conformation capture applied to the Capra hircus genome.</title>
        <authorList>
            <person name="Bickhart D.M."/>
            <person name="Koren S."/>
            <person name="Rosen B."/>
            <person name="Hastie A."/>
            <person name="Liachko I."/>
            <person name="Sullivan S.T."/>
            <person name="Burton J."/>
            <person name="Sayre B.L."/>
            <person name="Huson H.J."/>
            <person name="Lee J."/>
            <person name="Lam E."/>
            <person name="Kelley C.M."/>
            <person name="Hutchison J.L."/>
            <person name="Zhou Y."/>
            <person name="Sun J."/>
            <person name="Crisa A."/>
            <person name="Schwartz J.C."/>
            <person name="Hammond J.A."/>
            <person name="Schroeder S.G."/>
            <person name="Liu G.E."/>
            <person name="Dunham M."/>
            <person name="Shendure J."/>
            <person name="Sonstegard T.S."/>
            <person name="Phillippy A.M."/>
            <person name="Van Tassell C.P."/>
            <person name="Smith T.P."/>
        </authorList>
    </citation>
    <scope>NUCLEOTIDE SEQUENCE [LARGE SCALE GENOMIC DNA]</scope>
</reference>
<dbReference type="InterPro" id="IPR013098">
    <property type="entry name" value="Ig_I-set"/>
</dbReference>
<organism evidence="14 15">
    <name type="scientific">Capra hircus</name>
    <name type="common">Goat</name>
    <dbReference type="NCBI Taxonomy" id="9925"/>
    <lineage>
        <taxon>Eukaryota</taxon>
        <taxon>Metazoa</taxon>
        <taxon>Chordata</taxon>
        <taxon>Craniata</taxon>
        <taxon>Vertebrata</taxon>
        <taxon>Euteleostomi</taxon>
        <taxon>Mammalia</taxon>
        <taxon>Eutheria</taxon>
        <taxon>Laurasiatheria</taxon>
        <taxon>Artiodactyla</taxon>
        <taxon>Ruminantia</taxon>
        <taxon>Pecora</taxon>
        <taxon>Bovidae</taxon>
        <taxon>Caprinae</taxon>
        <taxon>Capra</taxon>
    </lineage>
</organism>
<feature type="domain" description="Ig-like" evidence="12">
    <location>
        <begin position="1151"/>
        <end position="1245"/>
    </location>
</feature>
<name>A0A452FK70_CAPHI</name>
<evidence type="ECO:0000256" key="1">
    <source>
        <dbReference type="ARBA" id="ARBA00004123"/>
    </source>
</evidence>
<dbReference type="GO" id="GO:0030018">
    <property type="term" value="C:Z disc"/>
    <property type="evidence" value="ECO:0007669"/>
    <property type="project" value="UniProtKB-SubCell"/>
</dbReference>
<dbReference type="FunFam" id="2.60.40.10:FF:001401">
    <property type="entry name" value="immunoglobulin-like and fibronectin type III domain-containing protein 1"/>
    <property type="match status" value="1"/>
</dbReference>
<feature type="domain" description="Fibronectin type-III" evidence="13">
    <location>
        <begin position="1047"/>
        <end position="1142"/>
    </location>
</feature>
<dbReference type="InterPro" id="IPR040849">
    <property type="entry name" value="MyBP-C_THB"/>
</dbReference>
<evidence type="ECO:0000313" key="14">
    <source>
        <dbReference type="Ensembl" id="ENSCHIP00000024488.1"/>
    </source>
</evidence>
<evidence type="ECO:0000256" key="10">
    <source>
        <dbReference type="ARBA" id="ARBA00071158"/>
    </source>
</evidence>
<dbReference type="PANTHER" id="PTHR13817:SF138">
    <property type="entry name" value="IMMUNOGLOBULIN-LIKE AND FIBRONECTIN TYPE III DOMAIN-CONTAINING PROTEIN 1"/>
    <property type="match status" value="1"/>
</dbReference>
<feature type="domain" description="Ig-like" evidence="12">
    <location>
        <begin position="950"/>
        <end position="1036"/>
    </location>
</feature>
<dbReference type="CDD" id="cd00063">
    <property type="entry name" value="FN3"/>
    <property type="match status" value="4"/>
</dbReference>
<evidence type="ECO:0000256" key="9">
    <source>
        <dbReference type="ARBA" id="ARBA00063480"/>
    </source>
</evidence>
<evidence type="ECO:0000256" key="7">
    <source>
        <dbReference type="ARBA" id="ARBA00023242"/>
    </source>
</evidence>
<dbReference type="Proteomes" id="UP000291000">
    <property type="component" value="Chromosome 16"/>
</dbReference>
<feature type="region of interest" description="Disordered" evidence="11">
    <location>
        <begin position="1259"/>
        <end position="1295"/>
    </location>
</feature>
<evidence type="ECO:0000256" key="11">
    <source>
        <dbReference type="SAM" id="MobiDB-lite"/>
    </source>
</evidence>
<dbReference type="CDD" id="cd00096">
    <property type="entry name" value="Ig"/>
    <property type="match status" value="1"/>
</dbReference>
<dbReference type="PROSITE" id="PS50835">
    <property type="entry name" value="IG_LIKE"/>
    <property type="match status" value="4"/>
</dbReference>
<dbReference type="PANTHER" id="PTHR13817">
    <property type="entry name" value="TITIN"/>
    <property type="match status" value="1"/>
</dbReference>
<dbReference type="InterPro" id="IPR007110">
    <property type="entry name" value="Ig-like_dom"/>
</dbReference>
<feature type="region of interest" description="Disordered" evidence="11">
    <location>
        <begin position="411"/>
        <end position="464"/>
    </location>
</feature>
<dbReference type="InterPro" id="IPR003961">
    <property type="entry name" value="FN3_dom"/>
</dbReference>
<dbReference type="SUPFAM" id="SSF48726">
    <property type="entry name" value="Immunoglobulin"/>
    <property type="match status" value="7"/>
</dbReference>
<dbReference type="EMBL" id="LWLT01000016">
    <property type="status" value="NOT_ANNOTATED_CDS"/>
    <property type="molecule type" value="Genomic_DNA"/>
</dbReference>
<dbReference type="InterPro" id="IPR036116">
    <property type="entry name" value="FN3_sf"/>
</dbReference>
<keyword evidence="7" id="KW-0539">Nucleus</keyword>
<keyword evidence="8" id="KW-0393">Immunoglobulin domain</keyword>
<dbReference type="Pfam" id="PF07679">
    <property type="entry name" value="I-set"/>
    <property type="match status" value="6"/>
</dbReference>
<dbReference type="SMART" id="SM00060">
    <property type="entry name" value="FN3"/>
    <property type="match status" value="4"/>
</dbReference>
<dbReference type="PROSITE" id="PS50853">
    <property type="entry name" value="FN3"/>
    <property type="match status" value="4"/>
</dbReference>
<dbReference type="FunFam" id="2.60.40.10:FF:001231">
    <property type="entry name" value="Immunoglobulin-like and fibronectin type III domain containing 1"/>
    <property type="match status" value="1"/>
</dbReference>
<gene>
    <name evidence="14" type="primary">IGFN1</name>
</gene>
<dbReference type="SMART" id="SM00408">
    <property type="entry name" value="IGc2"/>
    <property type="match status" value="3"/>
</dbReference>
<feature type="domain" description="Fibronectin type-III" evidence="13">
    <location>
        <begin position="749"/>
        <end position="848"/>
    </location>
</feature>
<dbReference type="OMA" id="VGRNDWE"/>
<evidence type="ECO:0000256" key="8">
    <source>
        <dbReference type="ARBA" id="ARBA00023319"/>
    </source>
</evidence>
<evidence type="ECO:0000256" key="2">
    <source>
        <dbReference type="ARBA" id="ARBA00004216"/>
    </source>
</evidence>
<comment type="subcellular location">
    <subcellularLocation>
        <location evidence="2">Cytoplasm</location>
        <location evidence="2">Myofibril</location>
        <location evidence="2">Sarcomere</location>
        <location evidence="2">Z line</location>
    </subcellularLocation>
    <subcellularLocation>
        <location evidence="1">Nucleus</location>
    </subcellularLocation>
</comment>
<evidence type="ECO:0000259" key="12">
    <source>
        <dbReference type="PROSITE" id="PS50835"/>
    </source>
</evidence>
<keyword evidence="5" id="KW-0175">Coiled coil</keyword>
<dbReference type="STRING" id="9925.ENSCHIP00000024488"/>
<evidence type="ECO:0000313" key="15">
    <source>
        <dbReference type="Proteomes" id="UP000291000"/>
    </source>
</evidence>
<dbReference type="Pfam" id="PF18362">
    <property type="entry name" value="THB"/>
    <property type="match status" value="1"/>
</dbReference>
<feature type="domain" description="Fibronectin type-III" evidence="13">
    <location>
        <begin position="850"/>
        <end position="945"/>
    </location>
</feature>
<reference evidence="14" key="3">
    <citation type="submission" date="2025-09" db="UniProtKB">
        <authorList>
            <consortium name="Ensembl"/>
        </authorList>
    </citation>
    <scope>IDENTIFICATION</scope>
</reference>
<dbReference type="FunFam" id="2.60.40.10:FF:001438">
    <property type="entry name" value="Immunoglobulin-like and fibronectin type III domain-containing protein 1"/>
    <property type="match status" value="1"/>
</dbReference>
<dbReference type="FunFam" id="2.60.40.10:FF:001232">
    <property type="entry name" value="Immunoglobulin-like and fibronectin type III domain-containing 1"/>
    <property type="match status" value="1"/>
</dbReference>
<dbReference type="PRINTS" id="PR00014">
    <property type="entry name" value="FNTYPEIII"/>
</dbReference>
<dbReference type="GO" id="GO:0005634">
    <property type="term" value="C:nucleus"/>
    <property type="evidence" value="ECO:0007669"/>
    <property type="project" value="UniProtKB-SubCell"/>
</dbReference>
<sequence length="1295" mass="140580">LAGKRRSLKKSSTPGVNIWQLVEEVPKGCSTPDFVQRPIALALQEGKTATFRAVVCGEPRPRVRWHCSKGDLSSSSKYQVSSSTGSREHVLQISKLTGEDTDVYRCTAVNAYGEATCSARLTVIEGGPARPPLGLIPLPFLDFRKELVDFRKMLKKRDPPPAPKKKVDMEQVWQLLMTADRKDYEQICLKYGIVDFRGMLRRLQRMSKEREEKLAPYLNTIANLRHVRVNKEGIATFGLELDLKSPESKIYLYKDGKMVPCGFDNQTKHCLRRLGKHYQFQIQDLQPEDAGIYQVRVEDAHVFSTELEASAIPPRVVVPLADVRCEEQGDAVFECTLSNPCPSAAWRFQHQPLHLSDKYEVFVSPDGRTHRLLVRGVRFSDMGLYSLGTKLHASSAWLVVGAGKDKSLLTADADHQSGRAGRDGGSDAYGRKRDATLSPRSRRKPGTGGFSEDTRGPASHFSQGLADTEVERGEAAVLSCTLTRNLGPGAWFKDGVKLSAQDGVAFKQDGLAHRLVITQADGTRAGRYSFAAGGQQSEATLTVHDPPVITPDVTAQLREPLVVKAGKPVTMKVPFQSCLPVQATWRKDGEEVASSSGRGAQVAVGDGFTRLCLPSASRQDCGQYGVTLRSKGGSTQAELTLQVLDKPQPPQGPLEVQDSHGAGVHLCWRPPKDDGGRALQRYEVERRQAGRSSWLKVGEPRSDSTTFTDAHTEQGKKYAYRVRAVTAEGPGEALESEEVLVAPEARPGPPPPPSILSASSQGITLSWTAPRGPGSAHILGYLIEKRKKGSNTWVAVNQDPVPEKKWTVGDLRQGWQYEFRVTAVAPSGRGEPGPPSEAVFARDPMRPPGPVRDLQVTDTSHTSITLSWAQPDTQDGDEPQGYVVELRGSASLKWSPCHAGTVQGTTYTAKGLRPRESYLLRVTAVNDGGPGQPTALGSAVEATPCVPVRPKFRTDAGMKDLLTVRAGDTVRVPIYFEAAPIPEVTWLKDGLPLPKRSVVSVKDGLTQLLVPSASLDDSGVYTVVLRSLRGEEATYSFRLRVTARPRAPGPIVLREGTLGSVTIEWEPSPDEAEAGAAPLHYAVLMRTSAHAPWCPAAERLHNCRFTLVGVLPGHEYHFRVVAKNELGDSEPSDTRQPWVVPRQPAPSYREPDLSQKPRFLVGLRPHLLPLGSECCMTCAVQGQPRPHVSWFKNDQSLANHPAAYTTDVMGVCSLVIPSVSATDGGQYKAVAENTLGQAVSTATLIVVGEAARLGLALAGGRGDQGRARGQPQLSSGRPLGGWAGARRAGSQPGSL</sequence>
<protein>
    <recommendedName>
        <fullName evidence="10">Immunoglobulin-like and fibronectin type III domain-containing protein 1</fullName>
    </recommendedName>
</protein>
<dbReference type="FunFam" id="2.60.40.10:FF:001435">
    <property type="entry name" value="Immunoglobulin-like and fibronectin type III domain-containing 1"/>
    <property type="match status" value="1"/>
</dbReference>
<dbReference type="Gene3D" id="2.60.40.10">
    <property type="entry name" value="Immunoglobulins"/>
    <property type="match status" value="11"/>
</dbReference>
<dbReference type="InterPro" id="IPR036179">
    <property type="entry name" value="Ig-like_dom_sf"/>
</dbReference>
<dbReference type="FunFam" id="2.60.40.10:FF:001267">
    <property type="entry name" value="Immunoglobulin-like and fibronectin type III domain containing 1"/>
    <property type="match status" value="1"/>
</dbReference>
<accession>A0A452FK70</accession>
<evidence type="ECO:0000256" key="6">
    <source>
        <dbReference type="ARBA" id="ARBA00023157"/>
    </source>
</evidence>
<feature type="domain" description="Fibronectin type-III" evidence="13">
    <location>
        <begin position="649"/>
        <end position="744"/>
    </location>
</feature>
<evidence type="ECO:0000259" key="13">
    <source>
        <dbReference type="PROSITE" id="PS50853"/>
    </source>
</evidence>
<feature type="region of interest" description="Disordered" evidence="11">
    <location>
        <begin position="1127"/>
        <end position="1151"/>
    </location>
</feature>
<dbReference type="InterPro" id="IPR013783">
    <property type="entry name" value="Ig-like_fold"/>
</dbReference>
<evidence type="ECO:0000256" key="5">
    <source>
        <dbReference type="ARBA" id="ARBA00023054"/>
    </source>
</evidence>
<comment type="subunit">
    <text evidence="9">Interacts with FLNC. Interacts with KY.</text>
</comment>
<dbReference type="SMART" id="SM00409">
    <property type="entry name" value="IG"/>
    <property type="match status" value="7"/>
</dbReference>
<dbReference type="FunFam" id="2.60.40.10:FF:000032">
    <property type="entry name" value="palladin isoform X1"/>
    <property type="match status" value="1"/>
</dbReference>
<dbReference type="GeneTree" id="ENSGT00940000162073"/>
<feature type="region of interest" description="Disordered" evidence="11">
    <location>
        <begin position="826"/>
        <end position="847"/>
    </location>
</feature>
<dbReference type="InterPro" id="IPR050964">
    <property type="entry name" value="Striated_Muscle_Regulatory"/>
</dbReference>
<reference evidence="14" key="2">
    <citation type="submission" date="2025-08" db="UniProtKB">
        <authorList>
            <consortium name="Ensembl"/>
        </authorList>
    </citation>
    <scope>IDENTIFICATION</scope>
</reference>
<feature type="compositionally biased region" description="Basic and acidic residues" evidence="11">
    <location>
        <begin position="411"/>
        <end position="435"/>
    </location>
</feature>
<dbReference type="FunFam" id="2.60.40.10:FF:001525">
    <property type="entry name" value="Immunoglobulin-like and fibronectin type III domain-containing 1"/>
    <property type="match status" value="1"/>
</dbReference>
<dbReference type="Pfam" id="PF00041">
    <property type="entry name" value="fn3"/>
    <property type="match status" value="4"/>
</dbReference>
<keyword evidence="15" id="KW-1185">Reference proteome</keyword>
<dbReference type="FunFam" id="2.60.40.10:FF:000617">
    <property type="entry name" value="Immunoglobulin-like and fibronectin type III domain-containing 1"/>
    <property type="match status" value="1"/>
</dbReference>
<keyword evidence="6" id="KW-1015">Disulfide bond</keyword>
<proteinExistence type="predicted"/>
<dbReference type="SUPFAM" id="SSF49265">
    <property type="entry name" value="Fibronectin type III"/>
    <property type="match status" value="2"/>
</dbReference>
<feature type="domain" description="Ig-like" evidence="12">
    <location>
        <begin position="32"/>
        <end position="122"/>
    </location>
</feature>
<evidence type="ECO:0000256" key="3">
    <source>
        <dbReference type="ARBA" id="ARBA00022490"/>
    </source>
</evidence>